<keyword evidence="2" id="KW-1185">Reference proteome</keyword>
<dbReference type="RefSeq" id="WP_188026986.1">
    <property type="nucleotide sequence ID" value="NZ_JACHGR010000007.1"/>
</dbReference>
<name>A0A841GP63_9GAMM</name>
<reference evidence="1 2" key="1">
    <citation type="submission" date="2020-08" db="EMBL/GenBank/DDBJ databases">
        <title>Genomic Encyclopedia of Type Strains, Phase IV (KMG-IV): sequencing the most valuable type-strain genomes for metagenomic binning, comparative biology and taxonomic classification.</title>
        <authorList>
            <person name="Goeker M."/>
        </authorList>
    </citation>
    <scope>NUCLEOTIDE SEQUENCE [LARGE SCALE GENOMIC DNA]</scope>
    <source>
        <strain evidence="1 2">DSM 22975</strain>
    </source>
</reference>
<dbReference type="AlphaFoldDB" id="A0A841GP63"/>
<evidence type="ECO:0000313" key="1">
    <source>
        <dbReference type="EMBL" id="MBB6056262.1"/>
    </source>
</evidence>
<dbReference type="Proteomes" id="UP000585721">
    <property type="component" value="Unassembled WGS sequence"/>
</dbReference>
<accession>A0A841GP63</accession>
<gene>
    <name evidence="1" type="ORF">HNR75_002194</name>
</gene>
<sequence length="66" mass="7554">MMNSHLTEIKNAHLFMEYLRCSGVKSPGSRSDNWEFADKERVLAKISKDKNGDTKFFICAAMLGRK</sequence>
<dbReference type="EMBL" id="JACHGR010000007">
    <property type="protein sequence ID" value="MBB6056262.1"/>
    <property type="molecule type" value="Genomic_DNA"/>
</dbReference>
<organism evidence="1 2">
    <name type="scientific">Tolumonas osonensis</name>
    <dbReference type="NCBI Taxonomy" id="675874"/>
    <lineage>
        <taxon>Bacteria</taxon>
        <taxon>Pseudomonadati</taxon>
        <taxon>Pseudomonadota</taxon>
        <taxon>Gammaproteobacteria</taxon>
        <taxon>Aeromonadales</taxon>
        <taxon>Aeromonadaceae</taxon>
        <taxon>Tolumonas</taxon>
    </lineage>
</organism>
<comment type="caution">
    <text evidence="1">The sequence shown here is derived from an EMBL/GenBank/DDBJ whole genome shotgun (WGS) entry which is preliminary data.</text>
</comment>
<evidence type="ECO:0000313" key="2">
    <source>
        <dbReference type="Proteomes" id="UP000585721"/>
    </source>
</evidence>
<protein>
    <submittedName>
        <fullName evidence="1">Uncharacterized protein</fullName>
    </submittedName>
</protein>
<proteinExistence type="predicted"/>